<keyword evidence="4 8" id="KW-0812">Transmembrane</keyword>
<reference evidence="11 12" key="1">
    <citation type="submission" date="2020-07" db="EMBL/GenBank/DDBJ databases">
        <title>Sequencing the genomes of 1000 actinobacteria strains.</title>
        <authorList>
            <person name="Klenk H.-P."/>
        </authorList>
    </citation>
    <scope>NUCLEOTIDE SEQUENCE [LARGE SCALE GENOMIC DNA]</scope>
    <source>
        <strain evidence="11 12">DSM 19970</strain>
    </source>
</reference>
<feature type="transmembrane region" description="Helical" evidence="8">
    <location>
        <begin position="185"/>
        <end position="203"/>
    </location>
</feature>
<feature type="transmembrane region" description="Helical" evidence="8">
    <location>
        <begin position="48"/>
        <end position="69"/>
    </location>
</feature>
<comment type="subcellular location">
    <subcellularLocation>
        <location evidence="1">Membrane</location>
        <topology evidence="1">Multi-pass membrane protein</topology>
    </subcellularLocation>
</comment>
<dbReference type="SUPFAM" id="SSF161111">
    <property type="entry name" value="Cation efflux protein transmembrane domain-like"/>
    <property type="match status" value="1"/>
</dbReference>
<dbReference type="Gene3D" id="1.20.1510.10">
    <property type="entry name" value="Cation efflux protein transmembrane domain"/>
    <property type="match status" value="1"/>
</dbReference>
<sequence length="300" mass="30832">MSGTHSHGGTAASAGGKHRRALAWVLALVVAFVGVEVAAGLLTRSLTLLADAGHMATDALGVGMALTAVTAARRAARNPKQTFGHYRWEVLAALANATLLLGVAAFVAVEAIGRLRHPVEVDAGPMLAVAVVGLAVNLVSFRLLHAGSKESLNVRGAYLEVMADAIGSVGVIVSAIVILTTGWPYTDAVVALVLAAFIVPRALRLAGEALRIVVQSAPPSIDVDALTRALGELPSVTDVHDVHVWTLTSGMDVASVHLVSEAARTADVVRAAQTVLREHGLSHATVQVEDGAGGACGSEW</sequence>
<gene>
    <name evidence="11" type="ORF">BKA03_001793</name>
</gene>
<feature type="transmembrane region" description="Helical" evidence="8">
    <location>
        <begin position="90"/>
        <end position="112"/>
    </location>
</feature>
<feature type="transmembrane region" description="Helical" evidence="8">
    <location>
        <begin position="124"/>
        <end position="144"/>
    </location>
</feature>
<dbReference type="InterPro" id="IPR027469">
    <property type="entry name" value="Cation_efflux_TMD_sf"/>
</dbReference>
<proteinExistence type="inferred from homology"/>
<keyword evidence="7 8" id="KW-0472">Membrane</keyword>
<dbReference type="Proteomes" id="UP000547973">
    <property type="component" value="Unassembled WGS sequence"/>
</dbReference>
<evidence type="ECO:0000259" key="10">
    <source>
        <dbReference type="Pfam" id="PF16916"/>
    </source>
</evidence>
<dbReference type="PANTHER" id="PTHR11562">
    <property type="entry name" value="CATION EFFLUX PROTEIN/ ZINC TRANSPORTER"/>
    <property type="match status" value="1"/>
</dbReference>
<feature type="domain" description="Cation efflux protein transmembrane" evidence="9">
    <location>
        <begin position="26"/>
        <end position="212"/>
    </location>
</feature>
<evidence type="ECO:0000313" key="12">
    <source>
        <dbReference type="Proteomes" id="UP000547973"/>
    </source>
</evidence>
<dbReference type="EMBL" id="JACBZO010000001">
    <property type="protein sequence ID" value="NYI41674.1"/>
    <property type="molecule type" value="Genomic_DNA"/>
</dbReference>
<dbReference type="NCBIfam" id="TIGR01297">
    <property type="entry name" value="CDF"/>
    <property type="match status" value="1"/>
</dbReference>
<dbReference type="GO" id="GO:0005886">
    <property type="term" value="C:plasma membrane"/>
    <property type="evidence" value="ECO:0007669"/>
    <property type="project" value="TreeGrafter"/>
</dbReference>
<keyword evidence="3" id="KW-0813">Transport</keyword>
<feature type="transmembrane region" description="Helical" evidence="8">
    <location>
        <begin position="156"/>
        <end position="179"/>
    </location>
</feature>
<dbReference type="PANTHER" id="PTHR11562:SF17">
    <property type="entry name" value="RE54080P-RELATED"/>
    <property type="match status" value="1"/>
</dbReference>
<keyword evidence="6" id="KW-0406">Ion transport</keyword>
<dbReference type="SUPFAM" id="SSF160240">
    <property type="entry name" value="Cation efflux protein cytoplasmic domain-like"/>
    <property type="match status" value="1"/>
</dbReference>
<evidence type="ECO:0000256" key="5">
    <source>
        <dbReference type="ARBA" id="ARBA00022989"/>
    </source>
</evidence>
<evidence type="ECO:0000256" key="2">
    <source>
        <dbReference type="ARBA" id="ARBA00008873"/>
    </source>
</evidence>
<dbReference type="InterPro" id="IPR036837">
    <property type="entry name" value="Cation_efflux_CTD_sf"/>
</dbReference>
<evidence type="ECO:0000259" key="9">
    <source>
        <dbReference type="Pfam" id="PF01545"/>
    </source>
</evidence>
<dbReference type="InterPro" id="IPR058533">
    <property type="entry name" value="Cation_efflux_TM"/>
</dbReference>
<dbReference type="GO" id="GO:0005385">
    <property type="term" value="F:zinc ion transmembrane transporter activity"/>
    <property type="evidence" value="ECO:0007669"/>
    <property type="project" value="TreeGrafter"/>
</dbReference>
<dbReference type="RefSeq" id="WP_179398033.1">
    <property type="nucleotide sequence ID" value="NZ_JACBZO010000001.1"/>
</dbReference>
<dbReference type="InterPro" id="IPR027470">
    <property type="entry name" value="Cation_efflux_CTD"/>
</dbReference>
<keyword evidence="5 8" id="KW-1133">Transmembrane helix</keyword>
<comment type="caution">
    <text evidence="11">The sequence shown here is derived from an EMBL/GenBank/DDBJ whole genome shotgun (WGS) entry which is preliminary data.</text>
</comment>
<evidence type="ECO:0000313" key="11">
    <source>
        <dbReference type="EMBL" id="NYI41674.1"/>
    </source>
</evidence>
<feature type="domain" description="Cation efflux protein cytoplasmic" evidence="10">
    <location>
        <begin position="218"/>
        <end position="289"/>
    </location>
</feature>
<feature type="transmembrane region" description="Helical" evidence="8">
    <location>
        <begin position="21"/>
        <end position="42"/>
    </location>
</feature>
<dbReference type="Pfam" id="PF01545">
    <property type="entry name" value="Cation_efflux"/>
    <property type="match status" value="1"/>
</dbReference>
<name>A0A7Y9ZAA4_9MICO</name>
<organism evidence="11 12">
    <name type="scientific">Demequina lutea</name>
    <dbReference type="NCBI Taxonomy" id="431489"/>
    <lineage>
        <taxon>Bacteria</taxon>
        <taxon>Bacillati</taxon>
        <taxon>Actinomycetota</taxon>
        <taxon>Actinomycetes</taxon>
        <taxon>Micrococcales</taxon>
        <taxon>Demequinaceae</taxon>
        <taxon>Demequina</taxon>
    </lineage>
</organism>
<evidence type="ECO:0000256" key="8">
    <source>
        <dbReference type="SAM" id="Phobius"/>
    </source>
</evidence>
<dbReference type="Pfam" id="PF16916">
    <property type="entry name" value="ZT_dimer"/>
    <property type="match status" value="1"/>
</dbReference>
<dbReference type="InterPro" id="IPR050681">
    <property type="entry name" value="CDF/SLC30A"/>
</dbReference>
<evidence type="ECO:0000256" key="1">
    <source>
        <dbReference type="ARBA" id="ARBA00004141"/>
    </source>
</evidence>
<accession>A0A7Y9ZAA4</accession>
<comment type="similarity">
    <text evidence="2">Belongs to the cation diffusion facilitator (CDF) transporter (TC 2.A.4) family. SLC30A subfamily.</text>
</comment>
<dbReference type="InterPro" id="IPR002524">
    <property type="entry name" value="Cation_efflux"/>
</dbReference>
<dbReference type="AlphaFoldDB" id="A0A7Y9ZAA4"/>
<evidence type="ECO:0000256" key="4">
    <source>
        <dbReference type="ARBA" id="ARBA00022692"/>
    </source>
</evidence>
<evidence type="ECO:0000256" key="6">
    <source>
        <dbReference type="ARBA" id="ARBA00023065"/>
    </source>
</evidence>
<keyword evidence="12" id="KW-1185">Reference proteome</keyword>
<protein>
    <submittedName>
        <fullName evidence="11">Cobalt-zinc-cadmium efflux system protein</fullName>
    </submittedName>
</protein>
<evidence type="ECO:0000256" key="7">
    <source>
        <dbReference type="ARBA" id="ARBA00023136"/>
    </source>
</evidence>
<evidence type="ECO:0000256" key="3">
    <source>
        <dbReference type="ARBA" id="ARBA00022448"/>
    </source>
</evidence>